<evidence type="ECO:0000256" key="1">
    <source>
        <dbReference type="SAM" id="Coils"/>
    </source>
</evidence>
<dbReference type="EMBL" id="NJHN03000031">
    <property type="protein sequence ID" value="KAH9423874.1"/>
    <property type="molecule type" value="Genomic_DNA"/>
</dbReference>
<name>A0ABQ8JMM8_DERPT</name>
<sequence>RFADKKLKFIKLKEQQLSDCNDVEIFLKNDVAKNSMLIKINEIERNIRTMKEIMNEKQSIINDMKKLLNKYERERFVYQKKQIDIKNKLNYCKNNLAKFNYNQNNIHRQKYSIQNELNLLIQKRLKQLTMFVFTIKENVFLSSTNNNNNNQQQLQHFDDDDDEIKLVGNDNDSEALPLLDCAIDDNDDDDNNSVANKTIKKKTESTTKLIRYKIVDSWIDLNENYEAGTHTNAIEYLDLGDNSFRDDHRRIMSALSYLCYLTNLFAFICRIHLPKKILFSELTCKRMKREQFQRKIARLNTNIMFLCCWYRVDIHNYELRPKQSIRNIKLALDVAINRQTNSDYNHLEIRQNIFRMIHNELLYDDDRIRIPKHKTIDNLATVMMIDDDTKNIGQDFEQDFDFIENNIPDLKFEDPSVEKPAGLLATLVSSIYKRTTTI</sequence>
<protein>
    <submittedName>
        <fullName evidence="2">Autophagy protein 14</fullName>
    </submittedName>
</protein>
<feature type="non-terminal residue" evidence="2">
    <location>
        <position position="1"/>
    </location>
</feature>
<keyword evidence="3" id="KW-1185">Reference proteome</keyword>
<accession>A0ABQ8JMM8</accession>
<dbReference type="Proteomes" id="UP000887458">
    <property type="component" value="Unassembled WGS sequence"/>
</dbReference>
<gene>
    <name evidence="2" type="primary">ATG14</name>
    <name evidence="2" type="ORF">DERP_005458</name>
</gene>
<feature type="coiled-coil region" evidence="1">
    <location>
        <begin position="40"/>
        <end position="81"/>
    </location>
</feature>
<proteinExistence type="predicted"/>
<comment type="caution">
    <text evidence="2">The sequence shown here is derived from an EMBL/GenBank/DDBJ whole genome shotgun (WGS) entry which is preliminary data.</text>
</comment>
<dbReference type="PANTHER" id="PTHR13664">
    <property type="entry name" value="BECLIN 1-ASSOCIATED AUTOPHAGY-RELATED KEY REGULATOR"/>
    <property type="match status" value="1"/>
</dbReference>
<organism evidence="2 3">
    <name type="scientific">Dermatophagoides pteronyssinus</name>
    <name type="common">European house dust mite</name>
    <dbReference type="NCBI Taxonomy" id="6956"/>
    <lineage>
        <taxon>Eukaryota</taxon>
        <taxon>Metazoa</taxon>
        <taxon>Ecdysozoa</taxon>
        <taxon>Arthropoda</taxon>
        <taxon>Chelicerata</taxon>
        <taxon>Arachnida</taxon>
        <taxon>Acari</taxon>
        <taxon>Acariformes</taxon>
        <taxon>Sarcoptiformes</taxon>
        <taxon>Astigmata</taxon>
        <taxon>Psoroptidia</taxon>
        <taxon>Analgoidea</taxon>
        <taxon>Pyroglyphidae</taxon>
        <taxon>Dermatophagoidinae</taxon>
        <taxon>Dermatophagoides</taxon>
    </lineage>
</organism>
<evidence type="ECO:0000313" key="3">
    <source>
        <dbReference type="Proteomes" id="UP000887458"/>
    </source>
</evidence>
<reference evidence="2 3" key="1">
    <citation type="journal article" date="2018" name="J. Allergy Clin. Immunol.">
        <title>High-quality assembly of Dermatophagoides pteronyssinus genome and transcriptome reveals a wide range of novel allergens.</title>
        <authorList>
            <person name="Liu X.Y."/>
            <person name="Yang K.Y."/>
            <person name="Wang M.Q."/>
            <person name="Kwok J.S."/>
            <person name="Zeng X."/>
            <person name="Yang Z."/>
            <person name="Xiao X.J."/>
            <person name="Lau C.P."/>
            <person name="Li Y."/>
            <person name="Huang Z.M."/>
            <person name="Ba J.G."/>
            <person name="Yim A.K."/>
            <person name="Ouyang C.Y."/>
            <person name="Ngai S.M."/>
            <person name="Chan T.F."/>
            <person name="Leung E.L."/>
            <person name="Liu L."/>
            <person name="Liu Z.G."/>
            <person name="Tsui S.K."/>
        </authorList>
    </citation>
    <scope>NUCLEOTIDE SEQUENCE [LARGE SCALE GENOMIC DNA]</scope>
    <source>
        <strain evidence="2">Derp</strain>
    </source>
</reference>
<dbReference type="PANTHER" id="PTHR13664:SF0">
    <property type="entry name" value="BECLIN 1-ASSOCIATED AUTOPHAGY-RELATED KEY REGULATOR"/>
    <property type="match status" value="1"/>
</dbReference>
<reference evidence="2 3" key="2">
    <citation type="journal article" date="2022" name="Mol. Biol. Evol.">
        <title>Comparative Genomics Reveals Insights into the Divergent Evolution of Astigmatic Mites and Household Pest Adaptations.</title>
        <authorList>
            <person name="Xiong Q."/>
            <person name="Wan A.T."/>
            <person name="Liu X."/>
            <person name="Fung C.S."/>
            <person name="Xiao X."/>
            <person name="Malainual N."/>
            <person name="Hou J."/>
            <person name="Wang L."/>
            <person name="Wang M."/>
            <person name="Yang K.Y."/>
            <person name="Cui Y."/>
            <person name="Leung E.L."/>
            <person name="Nong W."/>
            <person name="Shin S.K."/>
            <person name="Au S.W."/>
            <person name="Jeong K.Y."/>
            <person name="Chew F.T."/>
            <person name="Hui J.H."/>
            <person name="Leung T.F."/>
            <person name="Tungtrongchitr A."/>
            <person name="Zhong N."/>
            <person name="Liu Z."/>
            <person name="Tsui S.K."/>
        </authorList>
    </citation>
    <scope>NUCLEOTIDE SEQUENCE [LARGE SCALE GENOMIC DNA]</scope>
    <source>
        <strain evidence="2">Derp</strain>
    </source>
</reference>
<evidence type="ECO:0000313" key="2">
    <source>
        <dbReference type="EMBL" id="KAH9423874.1"/>
    </source>
</evidence>
<keyword evidence="1" id="KW-0175">Coiled coil</keyword>